<dbReference type="PROSITE" id="PS50141">
    <property type="entry name" value="A_DEAMIN_EDITASE"/>
    <property type="match status" value="1"/>
</dbReference>
<dbReference type="GO" id="GO:0005737">
    <property type="term" value="C:cytoplasm"/>
    <property type="evidence" value="ECO:0007669"/>
    <property type="project" value="TreeGrafter"/>
</dbReference>
<dbReference type="GO" id="GO:0006382">
    <property type="term" value="P:adenosine to inosine editing"/>
    <property type="evidence" value="ECO:0007669"/>
    <property type="project" value="TreeGrafter"/>
</dbReference>
<dbReference type="GO" id="GO:0005730">
    <property type="term" value="C:nucleolus"/>
    <property type="evidence" value="ECO:0007669"/>
    <property type="project" value="TreeGrafter"/>
</dbReference>
<feature type="domain" description="A to I editase" evidence="1">
    <location>
        <begin position="59"/>
        <end position="94"/>
    </location>
</feature>
<accession>A0A7J8CP24</accession>
<name>A0A7J8CP24_MOLMO</name>
<keyword evidence="3" id="KW-1185">Reference proteome</keyword>
<reference evidence="2 3" key="1">
    <citation type="journal article" date="2020" name="Nature">
        <title>Six reference-quality genomes reveal evolution of bat adaptations.</title>
        <authorList>
            <person name="Jebb D."/>
            <person name="Huang Z."/>
            <person name="Pippel M."/>
            <person name="Hughes G.M."/>
            <person name="Lavrichenko K."/>
            <person name="Devanna P."/>
            <person name="Winkler S."/>
            <person name="Jermiin L.S."/>
            <person name="Skirmuntt E.C."/>
            <person name="Katzourakis A."/>
            <person name="Burkitt-Gray L."/>
            <person name="Ray D.A."/>
            <person name="Sullivan K.A.M."/>
            <person name="Roscito J.G."/>
            <person name="Kirilenko B.M."/>
            <person name="Davalos L.M."/>
            <person name="Corthals A.P."/>
            <person name="Power M.L."/>
            <person name="Jones G."/>
            <person name="Ransome R.D."/>
            <person name="Dechmann D.K.N."/>
            <person name="Locatelli A.G."/>
            <person name="Puechmaille S.J."/>
            <person name="Fedrigo O."/>
            <person name="Jarvis E.D."/>
            <person name="Hiller M."/>
            <person name="Vernes S.C."/>
            <person name="Myers E.W."/>
            <person name="Teeling E.C."/>
        </authorList>
    </citation>
    <scope>NUCLEOTIDE SEQUENCE [LARGE SCALE GENOMIC DNA]</scope>
    <source>
        <strain evidence="2">MMolMol1</strain>
        <tissue evidence="2">Muscle</tissue>
    </source>
</reference>
<dbReference type="AlphaFoldDB" id="A0A7J8CP24"/>
<dbReference type="PANTHER" id="PTHR10910">
    <property type="entry name" value="EUKARYOTE SPECIFIC DSRNA BINDING PROTEIN"/>
    <property type="match status" value="1"/>
</dbReference>
<dbReference type="GO" id="GO:0008251">
    <property type="term" value="F:tRNA-specific adenosine deaminase activity"/>
    <property type="evidence" value="ECO:0007669"/>
    <property type="project" value="TreeGrafter"/>
</dbReference>
<sequence length="94" mass="10223">MGFTELPLTGSTFHDQIAMLSHRCFNALTNSFQPSLLGRKILAAIIMKKDSDDLGVVVSLGTGNRCVKGDSLSLKGETVNDCHAEIISRRGFIR</sequence>
<dbReference type="GO" id="GO:0006396">
    <property type="term" value="P:RNA processing"/>
    <property type="evidence" value="ECO:0007669"/>
    <property type="project" value="InterPro"/>
</dbReference>
<dbReference type="GO" id="GO:0003726">
    <property type="term" value="F:double-stranded RNA adenosine deaminase activity"/>
    <property type="evidence" value="ECO:0007669"/>
    <property type="project" value="TreeGrafter"/>
</dbReference>
<proteinExistence type="predicted"/>
<dbReference type="InterPro" id="IPR002466">
    <property type="entry name" value="A_deamin"/>
</dbReference>
<protein>
    <submittedName>
        <fullName evidence="2">Adenosine deaminase RNA specific</fullName>
    </submittedName>
</protein>
<evidence type="ECO:0000313" key="2">
    <source>
        <dbReference type="EMBL" id="KAF6412618.1"/>
    </source>
</evidence>
<gene>
    <name evidence="2" type="ORF">HJG59_000336</name>
</gene>
<dbReference type="EMBL" id="JACASF010000020">
    <property type="protein sequence ID" value="KAF6412618.1"/>
    <property type="molecule type" value="Genomic_DNA"/>
</dbReference>
<organism evidence="2 3">
    <name type="scientific">Molossus molossus</name>
    <name type="common">Pallas' mastiff bat</name>
    <name type="synonym">Vespertilio molossus</name>
    <dbReference type="NCBI Taxonomy" id="27622"/>
    <lineage>
        <taxon>Eukaryota</taxon>
        <taxon>Metazoa</taxon>
        <taxon>Chordata</taxon>
        <taxon>Craniata</taxon>
        <taxon>Vertebrata</taxon>
        <taxon>Euteleostomi</taxon>
        <taxon>Mammalia</taxon>
        <taxon>Eutheria</taxon>
        <taxon>Laurasiatheria</taxon>
        <taxon>Chiroptera</taxon>
        <taxon>Yangochiroptera</taxon>
        <taxon>Molossidae</taxon>
        <taxon>Molossus</taxon>
    </lineage>
</organism>
<dbReference type="GO" id="GO:0003725">
    <property type="term" value="F:double-stranded RNA binding"/>
    <property type="evidence" value="ECO:0007669"/>
    <property type="project" value="TreeGrafter"/>
</dbReference>
<evidence type="ECO:0000313" key="3">
    <source>
        <dbReference type="Proteomes" id="UP000550707"/>
    </source>
</evidence>
<comment type="caution">
    <text evidence="2">The sequence shown here is derived from an EMBL/GenBank/DDBJ whole genome shotgun (WGS) entry which is preliminary data.</text>
</comment>
<dbReference type="PANTHER" id="PTHR10910:SF107">
    <property type="entry name" value="DOUBLE-STRANDED RNA-SPECIFIC ADENOSINE DEAMINASE"/>
    <property type="match status" value="1"/>
</dbReference>
<dbReference type="Pfam" id="PF02137">
    <property type="entry name" value="A_deamin"/>
    <property type="match status" value="1"/>
</dbReference>
<dbReference type="Proteomes" id="UP000550707">
    <property type="component" value="Unassembled WGS sequence"/>
</dbReference>
<evidence type="ECO:0000259" key="1">
    <source>
        <dbReference type="PROSITE" id="PS50141"/>
    </source>
</evidence>